<evidence type="ECO:0000256" key="9">
    <source>
        <dbReference type="ARBA" id="ARBA00055090"/>
    </source>
</evidence>
<comment type="subcellular location">
    <subcellularLocation>
        <location evidence="1">Nucleus</location>
        <location evidence="1">Nuclear pore complex</location>
    </subcellularLocation>
</comment>
<gene>
    <name evidence="18" type="ORF">PECUL_23A028841</name>
</gene>
<proteinExistence type="predicted"/>
<name>A0AAD1WRX9_PELCU</name>
<evidence type="ECO:0000256" key="3">
    <source>
        <dbReference type="ARBA" id="ARBA00022737"/>
    </source>
</evidence>
<feature type="domain" description="Nucleoporin Nup159/Nup146 N-terminal" evidence="16">
    <location>
        <begin position="37"/>
        <end position="396"/>
    </location>
</feature>
<dbReference type="SUPFAM" id="SSF117289">
    <property type="entry name" value="Nucleoporin domain"/>
    <property type="match status" value="1"/>
</dbReference>
<organism evidence="18 19">
    <name type="scientific">Pelobates cultripes</name>
    <name type="common">Western spadefoot toad</name>
    <dbReference type="NCBI Taxonomy" id="61616"/>
    <lineage>
        <taxon>Eukaryota</taxon>
        <taxon>Metazoa</taxon>
        <taxon>Chordata</taxon>
        <taxon>Craniata</taxon>
        <taxon>Vertebrata</taxon>
        <taxon>Euteleostomi</taxon>
        <taxon>Amphibia</taxon>
        <taxon>Batrachia</taxon>
        <taxon>Anura</taxon>
        <taxon>Pelobatoidea</taxon>
        <taxon>Pelobatidae</taxon>
        <taxon>Pelobates</taxon>
    </lineage>
</organism>
<evidence type="ECO:0000256" key="6">
    <source>
        <dbReference type="ARBA" id="ARBA00023010"/>
    </source>
</evidence>
<feature type="region of interest" description="Disordered" evidence="15">
    <location>
        <begin position="1648"/>
        <end position="1673"/>
    </location>
</feature>
<accession>A0AAD1WRX9</accession>
<evidence type="ECO:0000256" key="15">
    <source>
        <dbReference type="SAM" id="MobiDB-lite"/>
    </source>
</evidence>
<feature type="compositionally biased region" description="Low complexity" evidence="15">
    <location>
        <begin position="584"/>
        <end position="604"/>
    </location>
</feature>
<evidence type="ECO:0000256" key="4">
    <source>
        <dbReference type="ARBA" id="ARBA00022816"/>
    </source>
</evidence>
<evidence type="ECO:0000256" key="2">
    <source>
        <dbReference type="ARBA" id="ARBA00022448"/>
    </source>
</evidence>
<feature type="region of interest" description="Disordered" evidence="15">
    <location>
        <begin position="1153"/>
        <end position="1197"/>
    </location>
</feature>
<dbReference type="InterPro" id="IPR041553">
    <property type="entry name" value="Nup214_FG"/>
</dbReference>
<dbReference type="GO" id="GO:0017056">
    <property type="term" value="F:structural constituent of nuclear pore"/>
    <property type="evidence" value="ECO:0007669"/>
    <property type="project" value="TreeGrafter"/>
</dbReference>
<dbReference type="Proteomes" id="UP001295444">
    <property type="component" value="Chromosome 10"/>
</dbReference>
<reference evidence="18" key="1">
    <citation type="submission" date="2022-03" db="EMBL/GenBank/DDBJ databases">
        <authorList>
            <person name="Alioto T."/>
            <person name="Alioto T."/>
            <person name="Gomez Garrido J."/>
        </authorList>
    </citation>
    <scope>NUCLEOTIDE SEQUENCE</scope>
</reference>
<feature type="compositionally biased region" description="Polar residues" evidence="15">
    <location>
        <begin position="1456"/>
        <end position="1466"/>
    </location>
</feature>
<evidence type="ECO:0000259" key="17">
    <source>
        <dbReference type="Pfam" id="PF18617"/>
    </source>
</evidence>
<feature type="region of interest" description="Disordered" evidence="15">
    <location>
        <begin position="1211"/>
        <end position="1245"/>
    </location>
</feature>
<feature type="compositionally biased region" description="Gly residues" evidence="15">
    <location>
        <begin position="1844"/>
        <end position="1864"/>
    </location>
</feature>
<evidence type="ECO:0000256" key="11">
    <source>
        <dbReference type="ARBA" id="ARBA00068360"/>
    </source>
</evidence>
<feature type="compositionally biased region" description="Low complexity" evidence="15">
    <location>
        <begin position="1801"/>
        <end position="1817"/>
    </location>
</feature>
<evidence type="ECO:0000256" key="8">
    <source>
        <dbReference type="ARBA" id="ARBA00023242"/>
    </source>
</evidence>
<feature type="region of interest" description="Disordered" evidence="15">
    <location>
        <begin position="453"/>
        <end position="491"/>
    </location>
</feature>
<feature type="region of interest" description="Disordered" evidence="15">
    <location>
        <begin position="1334"/>
        <end position="1381"/>
    </location>
</feature>
<comment type="function">
    <text evidence="9">Part of the nuclear pore complex. Has a critical role in nucleocytoplasmic transport. May serve as a docking site in the receptor-mediated import of substrates across the nuclear pore complex.</text>
</comment>
<evidence type="ECO:0000313" key="19">
    <source>
        <dbReference type="Proteomes" id="UP001295444"/>
    </source>
</evidence>
<feature type="compositionally biased region" description="Low complexity" evidence="15">
    <location>
        <begin position="1878"/>
        <end position="1893"/>
    </location>
</feature>
<dbReference type="PANTHER" id="PTHR23193:SF21">
    <property type="entry name" value="NUCLEAR PORE COMPLEX PROTEIN NUP214"/>
    <property type="match status" value="1"/>
</dbReference>
<evidence type="ECO:0000256" key="1">
    <source>
        <dbReference type="ARBA" id="ARBA00004567"/>
    </source>
</evidence>
<evidence type="ECO:0000256" key="5">
    <source>
        <dbReference type="ARBA" id="ARBA00022927"/>
    </source>
</evidence>
<feature type="compositionally biased region" description="Low complexity" evidence="15">
    <location>
        <begin position="1445"/>
        <end position="1455"/>
    </location>
</feature>
<feature type="compositionally biased region" description="Low complexity" evidence="15">
    <location>
        <begin position="1211"/>
        <end position="1230"/>
    </location>
</feature>
<feature type="coiled-coil region" evidence="14">
    <location>
        <begin position="723"/>
        <end position="757"/>
    </location>
</feature>
<feature type="region of interest" description="Disordered" evidence="15">
    <location>
        <begin position="1487"/>
        <end position="1534"/>
    </location>
</feature>
<dbReference type="Gene3D" id="2.130.10.10">
    <property type="entry name" value="YVTN repeat-like/Quinoprotein amine dehydrogenase"/>
    <property type="match status" value="1"/>
</dbReference>
<dbReference type="InterPro" id="IPR015943">
    <property type="entry name" value="WD40/YVTN_repeat-like_dom_sf"/>
</dbReference>
<keyword evidence="5" id="KW-0653">Protein transport</keyword>
<feature type="compositionally biased region" description="Polar residues" evidence="15">
    <location>
        <begin position="607"/>
        <end position="619"/>
    </location>
</feature>
<feature type="compositionally biased region" description="Pro residues" evidence="15">
    <location>
        <begin position="1609"/>
        <end position="1622"/>
    </location>
</feature>
<comment type="subunit">
    <text evidence="10">Homodimer. Part of the nuclear pore complex (NPC). Interacts with NUP88. Interacts with ZFP36; this interaction increases upon lipopolysaccharide (LPS) stimulation. Interacts with DDX19. Interacts with XPO1. Interacts with XPO5.</text>
</comment>
<protein>
    <recommendedName>
        <fullName evidence="11">Nuclear pore complex protein Nup214</fullName>
    </recommendedName>
    <alternativeName>
        <fullName evidence="13">214 kDa nucleoporin</fullName>
    </alternativeName>
    <alternativeName>
        <fullName evidence="12">Nucleoporin Nup214</fullName>
    </alternativeName>
</protein>
<keyword evidence="19" id="KW-1185">Reference proteome</keyword>
<dbReference type="EMBL" id="OW240921">
    <property type="protein sequence ID" value="CAH2319620.1"/>
    <property type="molecule type" value="Genomic_DNA"/>
</dbReference>
<feature type="region of interest" description="Disordered" evidence="15">
    <location>
        <begin position="1801"/>
        <end position="1894"/>
    </location>
</feature>
<evidence type="ECO:0000256" key="10">
    <source>
        <dbReference type="ARBA" id="ARBA00063892"/>
    </source>
</evidence>
<dbReference type="FunFam" id="2.130.10.10:FF:000142">
    <property type="entry name" value="Nuclear pore complex protein Nup214"/>
    <property type="match status" value="1"/>
</dbReference>
<feature type="region of interest" description="Disordered" evidence="15">
    <location>
        <begin position="1599"/>
        <end position="1635"/>
    </location>
</feature>
<keyword evidence="2" id="KW-0813">Transport</keyword>
<feature type="compositionally biased region" description="Low complexity" evidence="15">
    <location>
        <begin position="1183"/>
        <end position="1197"/>
    </location>
</feature>
<dbReference type="Pfam" id="PF18617">
    <property type="entry name" value="Nup214_FG"/>
    <property type="match status" value="1"/>
</dbReference>
<keyword evidence="6" id="KW-0811">Translocation</keyword>
<keyword evidence="7" id="KW-0906">Nuclear pore complex</keyword>
<feature type="compositionally biased region" description="Low complexity" evidence="15">
    <location>
        <begin position="458"/>
        <end position="491"/>
    </location>
</feature>
<dbReference type="Pfam" id="PF16755">
    <property type="entry name" value="Beta-prop_NUP159_NUP214"/>
    <property type="match status" value="1"/>
</dbReference>
<sequence>MEEDTDSPPERETKDFHFRQLKKTRIFDPPREILKERSNLLAISNKYGLIFAGGSSGLKIYYIKDLLVPIKAGEDPNSIVAGPPGITVPLKLSTHHVALSSDSLTLSVCVASSTHGTFISFYDVRTLLNEAKPQKRPFAFYELTKDGNNRVIDLKWNPATPNLVAMCLDDGSITVLQVTDAVSAYATLPATVGVTAVCWSPKGKQLAVGKQNGTIVQFLPNLQEKKVIPCPTFYSENPVKVLDVLWVSTYVFAVAYAAADVSLETSPELVMVLLPKKEDKKGERFLNFREICYGSPTERHHHFFLNYIDNWEVLLGASAVSIEVSVISRPPDQVGYELWLLEDTSRADLPVNDNSDDTLPMGVVVDYTNQQQIVISEEKVLPPTPVLLVLSSDGVLCPFHMINSNPDMKSLMVPLERLPLEGERQMKTIGTGLTSPAPAAPQTTISQPATFSIASSNPATNTTPGHTNTTFGATNTTPGHTNTTFGVTNTTPVPTPWALPLSVGSTAASNNSSKQVNPPVFSFQPMSGTGVFGMASSGTGSSALPEQTPVTTPGFLPAASVKVNLKDKFNAVGAQAPAPSASLGAPAFSFTPPSKPPSSSDPRSGAVSFQPQVTKTPSRATVGDVVPVMPSTPIASTQKTAKINPPAAKQMPSQSQANVPRENPHTQTKESDPFLIAIKEEIAQFQKEMDDLKARTVKACFSVGSEAEIRQLRTETDDLDGFLLEIKETTESLNSDIHNLKRNHLEAFAKIEEATELNERKQDPKYRHLLLKRPLDPKSEVQVKEIRTLHQYVKSAVQDVSDVLDIQWEKYLENKRNQKGLIVPERQSLFHTLVNNREIINHQQRQLKQLVDKLQQLRLYKQLSQWSMPSEDTSNKSFESNIESLQNTLSKTAINMKPKPAPQVPSKVSKVKVNQLRNFLTTRTVPRIRSLAPANLNRSSFLAPSFFENLDDVSSTSSLSDTGDNDERGLLPQVVGRHETLPPEGTPIRTPRHAAVVRTTSVQPGFAPPIAPFGKQFGPGPITSTPAVPAQSIRVIPQGADSTMLATKTVKHGDPMIIAQQAAAAAALRRQLDNKVPATLTESTLQTVPKVVNVKELKGNGPGPTISTTLGPSVPHSAAQVIQQVLVSVGSAPAKQAPPAGAIKMQSAPVLPGSIALPGQGSAPSKPPGQPFPKSETPPVPPAVSTTSATASQSSKPFSFAGPSSGFSFGGVTPASSSSSNLGGSTAGSSDPSRDPNQSSPFTFGSKPVFGSGSLGSFSFSSVKSATPSTITDTAAIPPTFQLSAPAAAGLAASSTTGEKSEATATKQGDGLFQTFSGGETLGSFSGLRVGQIEESSKPDNLKATTSTQPAKLPSATPVFGTGGGLQISKPAEVSSSTSSAPGTLFGSLPLAGAGSSASLFSSGASKPNFSFLSPSSTVAAADSSSGTTASATLSFQSLLAPATSAQSSAASSPANQTESSSTPAASTFALSSLLVPSPADVSSSTLEVKQPFKSDKLVSEPAAPPPLQQQNPSFPTSEGDKEQTPKQNLVAGASTTPFAPVAASIIPTAQSAAVTKEDAAPIPSLPATVSSGQVSAIASEVLSPSAPVNTLSAVLSTQTPAPVTSSPPVAPNNPPTAPPPVGSTASSSAFGQQSVASSTPAALPAFGQAPASSLAPTPFAQQSGNTTSTAANTTTGFGTNAFGLAGSTGAGFGQPSFGQAPAYWKTPASNSASNFSFAPSSFGTQPAFGQPPTSTVAASSTGALFGSSVSSNSATTFGQQSASASTPTAGGTGLFGQSTTPAFGQSSGFGQAAPVFGNASSSTTTTSFGQSSGFTTNPAGSLFGQNQNQSTSVFGQSPSSSGGLFGASTGTGSGGGFFSGLGGKPSQDAANKNPFGSSTPTSTTRFRFSSSPNGNSLFGNSGAKAFGFGSSAFGDQKSSGTFSAGGSVASQGFGFTSPTKTGGFGAAPVFGSPPTFGGSPGFGGAPAFGTAPAFSSPLGSTGGKVFGEGTAAANTGGFGFGASPGNTTFGNIASQNTPTFGSLSQQGTGFGEQQSGGFSGFGSSGSAPPAANSGGFGFGVANHQAQPAFCTNPLGMEYIGGSSGH</sequence>
<feature type="compositionally biased region" description="Low complexity" evidence="15">
    <location>
        <begin position="1599"/>
        <end position="1608"/>
    </location>
</feature>
<feature type="region of interest" description="Disordered" evidence="15">
    <location>
        <begin position="1759"/>
        <end position="1784"/>
    </location>
</feature>
<feature type="compositionally biased region" description="Low complexity" evidence="15">
    <location>
        <begin position="2025"/>
        <end position="2037"/>
    </location>
</feature>
<evidence type="ECO:0000256" key="12">
    <source>
        <dbReference type="ARBA" id="ARBA00077390"/>
    </source>
</evidence>
<feature type="region of interest" description="Disordered" evidence="15">
    <location>
        <begin position="1293"/>
        <end position="1312"/>
    </location>
</feature>
<dbReference type="GO" id="GO:0005643">
    <property type="term" value="C:nuclear pore"/>
    <property type="evidence" value="ECO:0007669"/>
    <property type="project" value="UniProtKB-SubCell"/>
</dbReference>
<evidence type="ECO:0000313" key="18">
    <source>
        <dbReference type="EMBL" id="CAH2319620.1"/>
    </source>
</evidence>
<feature type="region of interest" description="Disordered" evidence="15">
    <location>
        <begin position="1445"/>
        <end position="1466"/>
    </location>
</feature>
<feature type="compositionally biased region" description="Basic and acidic residues" evidence="15">
    <location>
        <begin position="662"/>
        <end position="673"/>
    </location>
</feature>
<feature type="compositionally biased region" description="Polar residues" evidence="15">
    <location>
        <begin position="1818"/>
        <end position="1839"/>
    </location>
</feature>
<keyword evidence="3" id="KW-0677">Repeat</keyword>
<feature type="region of interest" description="Disordered" evidence="15">
    <location>
        <begin position="2010"/>
        <end position="2047"/>
    </location>
</feature>
<dbReference type="PANTHER" id="PTHR23193">
    <property type="entry name" value="NUCLEAR PORE COMPLEX PROTEIN NUP"/>
    <property type="match status" value="1"/>
</dbReference>
<evidence type="ECO:0000256" key="13">
    <source>
        <dbReference type="ARBA" id="ARBA00083901"/>
    </source>
</evidence>
<evidence type="ECO:0000256" key="7">
    <source>
        <dbReference type="ARBA" id="ARBA00023132"/>
    </source>
</evidence>
<feature type="compositionally biased region" description="Low complexity" evidence="15">
    <location>
        <begin position="1664"/>
        <end position="1673"/>
    </location>
</feature>
<feature type="compositionally biased region" description="Polar residues" evidence="15">
    <location>
        <begin position="1651"/>
        <end position="1663"/>
    </location>
</feature>
<keyword evidence="14" id="KW-0175">Coiled coil</keyword>
<keyword evidence="4" id="KW-0509">mRNA transport</keyword>
<evidence type="ECO:0000256" key="14">
    <source>
        <dbReference type="SAM" id="Coils"/>
    </source>
</evidence>
<dbReference type="GO" id="GO:0006406">
    <property type="term" value="P:mRNA export from nucleus"/>
    <property type="evidence" value="ECO:0007669"/>
    <property type="project" value="UniProtKB-ARBA"/>
</dbReference>
<evidence type="ECO:0000259" key="16">
    <source>
        <dbReference type="Pfam" id="PF16755"/>
    </source>
</evidence>
<dbReference type="InterPro" id="IPR026054">
    <property type="entry name" value="Nucleoporin"/>
</dbReference>
<feature type="compositionally biased region" description="Pro residues" evidence="15">
    <location>
        <begin position="1165"/>
        <end position="1182"/>
    </location>
</feature>
<dbReference type="InterPro" id="IPR039462">
    <property type="entry name" value="Nup159/Nup146_N"/>
</dbReference>
<feature type="compositionally biased region" description="Polar residues" evidence="15">
    <location>
        <begin position="2010"/>
        <end position="2024"/>
    </location>
</feature>
<dbReference type="GO" id="GO:0006606">
    <property type="term" value="P:protein import into nucleus"/>
    <property type="evidence" value="ECO:0007669"/>
    <property type="project" value="TreeGrafter"/>
</dbReference>
<feature type="region of interest" description="Disordered" evidence="15">
    <location>
        <begin position="584"/>
        <end position="673"/>
    </location>
</feature>
<keyword evidence="8" id="KW-0539">Nucleus</keyword>
<dbReference type="GO" id="GO:0008139">
    <property type="term" value="F:nuclear localization sequence binding"/>
    <property type="evidence" value="ECO:0007669"/>
    <property type="project" value="TreeGrafter"/>
</dbReference>
<feature type="domain" description="Nuclear pore complex protein Nup214 phenylalanine-glycine (FG)" evidence="17">
    <location>
        <begin position="1893"/>
        <end position="1952"/>
    </location>
</feature>